<feature type="transmembrane region" description="Helical" evidence="7">
    <location>
        <begin position="254"/>
        <end position="276"/>
    </location>
</feature>
<reference evidence="9 10" key="1">
    <citation type="submission" date="2024-02" db="EMBL/GenBank/DDBJ databases">
        <title>De novo assembly and annotation of 12 fungi associated with fruit tree decline syndrome in Ontario, Canada.</title>
        <authorList>
            <person name="Sulman M."/>
            <person name="Ellouze W."/>
            <person name="Ilyukhin E."/>
        </authorList>
    </citation>
    <scope>NUCLEOTIDE SEQUENCE [LARGE SCALE GENOMIC DNA]</scope>
    <source>
        <strain evidence="9 10">M42-189</strain>
    </source>
</reference>
<feature type="region of interest" description="Disordered" evidence="6">
    <location>
        <begin position="360"/>
        <end position="387"/>
    </location>
</feature>
<comment type="subcellular location">
    <subcellularLocation>
        <location evidence="1">Membrane</location>
        <topology evidence="1">Multi-pass membrane protein</topology>
    </subcellularLocation>
</comment>
<accession>A0ABR3R7N9</accession>
<feature type="transmembrane region" description="Helical" evidence="7">
    <location>
        <begin position="222"/>
        <end position="242"/>
    </location>
</feature>
<dbReference type="EMBL" id="JAKJXO020000009">
    <property type="protein sequence ID" value="KAL1600451.1"/>
    <property type="molecule type" value="Genomic_DNA"/>
</dbReference>
<feature type="transmembrane region" description="Helical" evidence="7">
    <location>
        <begin position="143"/>
        <end position="164"/>
    </location>
</feature>
<feature type="transmembrane region" description="Helical" evidence="7">
    <location>
        <begin position="109"/>
        <end position="131"/>
    </location>
</feature>
<evidence type="ECO:0000256" key="4">
    <source>
        <dbReference type="ARBA" id="ARBA00023136"/>
    </source>
</evidence>
<feature type="transmembrane region" description="Helical" evidence="7">
    <location>
        <begin position="184"/>
        <end position="210"/>
    </location>
</feature>
<dbReference type="Pfam" id="PF20684">
    <property type="entry name" value="Fung_rhodopsin"/>
    <property type="match status" value="1"/>
</dbReference>
<gene>
    <name evidence="9" type="ORF">SLS60_006837</name>
</gene>
<proteinExistence type="inferred from homology"/>
<feature type="region of interest" description="Disordered" evidence="6">
    <location>
        <begin position="293"/>
        <end position="324"/>
    </location>
</feature>
<evidence type="ECO:0000256" key="3">
    <source>
        <dbReference type="ARBA" id="ARBA00022989"/>
    </source>
</evidence>
<evidence type="ECO:0000256" key="2">
    <source>
        <dbReference type="ARBA" id="ARBA00022692"/>
    </source>
</evidence>
<dbReference type="InterPro" id="IPR052337">
    <property type="entry name" value="SAT4-like"/>
</dbReference>
<protein>
    <recommendedName>
        <fullName evidence="8">Rhodopsin domain-containing protein</fullName>
    </recommendedName>
</protein>
<evidence type="ECO:0000256" key="7">
    <source>
        <dbReference type="SAM" id="Phobius"/>
    </source>
</evidence>
<name>A0ABR3R7N9_9PLEO</name>
<dbReference type="InterPro" id="IPR049326">
    <property type="entry name" value="Rhodopsin_dom_fungi"/>
</dbReference>
<evidence type="ECO:0000256" key="1">
    <source>
        <dbReference type="ARBA" id="ARBA00004141"/>
    </source>
</evidence>
<keyword evidence="3 7" id="KW-1133">Transmembrane helix</keyword>
<keyword evidence="10" id="KW-1185">Reference proteome</keyword>
<evidence type="ECO:0000256" key="6">
    <source>
        <dbReference type="SAM" id="MobiDB-lite"/>
    </source>
</evidence>
<dbReference type="PANTHER" id="PTHR33048:SF96">
    <property type="entry name" value="INTEGRAL MEMBRANE PROTEIN"/>
    <property type="match status" value="1"/>
</dbReference>
<evidence type="ECO:0000313" key="10">
    <source>
        <dbReference type="Proteomes" id="UP001521785"/>
    </source>
</evidence>
<keyword evidence="2 7" id="KW-0812">Transmembrane</keyword>
<feature type="compositionally biased region" description="Polar residues" evidence="6">
    <location>
        <begin position="365"/>
        <end position="380"/>
    </location>
</feature>
<sequence length="387" mass="41992">MPAAIIIPPALVDAQPAIHPEGLARTTVIVSGFLGGLAVFLVALRLAVRGWLYRSGTKAFGLDDLFLLIALAPFLSACATAIQACYYGVGTRDADLTQLQMIKAAQYNTYWQLSYALSIPFCKIAIASALFRVTSRSLYRYILWAVIALSSIVLTIAILSLVLLCKPWPATWNPTLGTCGDRGIITALSYAASAVTIITDWTCAIVPYFVLKDLQLPTRVRYSLIGVLGLGAFASIAAIVRLPYFQYYSHTTDVLYYSANITIWSNVESGIGIIAASIPPLRRLFACLRSSIGSSGRSKGDSQQQLSGYDSGYGKGSQIKSSNRDKTNIQLQSLKFGGTSAAVSGGIYNAKDKEGWERMSDDEVNSYSSQKNIVKNTTVEVRSDRRD</sequence>
<evidence type="ECO:0000313" key="9">
    <source>
        <dbReference type="EMBL" id="KAL1600451.1"/>
    </source>
</evidence>
<keyword evidence="4 7" id="KW-0472">Membrane</keyword>
<organism evidence="9 10">
    <name type="scientific">Paraconiothyrium brasiliense</name>
    <dbReference type="NCBI Taxonomy" id="300254"/>
    <lineage>
        <taxon>Eukaryota</taxon>
        <taxon>Fungi</taxon>
        <taxon>Dikarya</taxon>
        <taxon>Ascomycota</taxon>
        <taxon>Pezizomycotina</taxon>
        <taxon>Dothideomycetes</taxon>
        <taxon>Pleosporomycetidae</taxon>
        <taxon>Pleosporales</taxon>
        <taxon>Massarineae</taxon>
        <taxon>Didymosphaeriaceae</taxon>
        <taxon>Paraconiothyrium</taxon>
    </lineage>
</organism>
<comment type="similarity">
    <text evidence="5">Belongs to the SAT4 family.</text>
</comment>
<dbReference type="PANTHER" id="PTHR33048">
    <property type="entry name" value="PTH11-LIKE INTEGRAL MEMBRANE PROTEIN (AFU_ORTHOLOGUE AFUA_5G11245)"/>
    <property type="match status" value="1"/>
</dbReference>
<feature type="transmembrane region" description="Helical" evidence="7">
    <location>
        <begin position="24"/>
        <end position="44"/>
    </location>
</feature>
<evidence type="ECO:0000259" key="8">
    <source>
        <dbReference type="Pfam" id="PF20684"/>
    </source>
</evidence>
<comment type="caution">
    <text evidence="9">The sequence shown here is derived from an EMBL/GenBank/DDBJ whole genome shotgun (WGS) entry which is preliminary data.</text>
</comment>
<evidence type="ECO:0000256" key="5">
    <source>
        <dbReference type="ARBA" id="ARBA00038359"/>
    </source>
</evidence>
<feature type="domain" description="Rhodopsin" evidence="8">
    <location>
        <begin position="51"/>
        <end position="285"/>
    </location>
</feature>
<feature type="transmembrane region" description="Helical" evidence="7">
    <location>
        <begin position="65"/>
        <end position="89"/>
    </location>
</feature>
<dbReference type="Proteomes" id="UP001521785">
    <property type="component" value="Unassembled WGS sequence"/>
</dbReference>